<dbReference type="SUPFAM" id="SSF103506">
    <property type="entry name" value="Mitochondrial carrier"/>
    <property type="match status" value="1"/>
</dbReference>
<keyword evidence="12" id="KW-1185">Reference proteome</keyword>
<dbReference type="Proteomes" id="UP000515156">
    <property type="component" value="Chromosome 2"/>
</dbReference>
<keyword evidence="6 11" id="KW-1133">Transmembrane helix</keyword>
<keyword evidence="3 10" id="KW-0813">Transport</keyword>
<keyword evidence="7" id="KW-0496">Mitochondrion</keyword>
<dbReference type="PROSITE" id="PS50920">
    <property type="entry name" value="SOLCAR"/>
    <property type="match status" value="3"/>
</dbReference>
<dbReference type="GO" id="GO:0031966">
    <property type="term" value="C:mitochondrial membrane"/>
    <property type="evidence" value="ECO:0007669"/>
    <property type="project" value="UniProtKB-SubCell"/>
</dbReference>
<evidence type="ECO:0000256" key="7">
    <source>
        <dbReference type="ARBA" id="ARBA00023128"/>
    </source>
</evidence>
<evidence type="ECO:0000256" key="1">
    <source>
        <dbReference type="ARBA" id="ARBA00004225"/>
    </source>
</evidence>
<proteinExistence type="inferred from homology"/>
<organism evidence="12 13">
    <name type="scientific">Microcaecilia unicolor</name>
    <dbReference type="NCBI Taxonomy" id="1415580"/>
    <lineage>
        <taxon>Eukaryota</taxon>
        <taxon>Metazoa</taxon>
        <taxon>Chordata</taxon>
        <taxon>Craniata</taxon>
        <taxon>Vertebrata</taxon>
        <taxon>Euteleostomi</taxon>
        <taxon>Amphibia</taxon>
        <taxon>Gymnophiona</taxon>
        <taxon>Siphonopidae</taxon>
        <taxon>Microcaecilia</taxon>
    </lineage>
</organism>
<comment type="similarity">
    <text evidence="2 10">Belongs to the mitochondrial carrier (TC 2.A.29) family.</text>
</comment>
<dbReference type="InterPro" id="IPR002067">
    <property type="entry name" value="MCP"/>
</dbReference>
<evidence type="ECO:0000256" key="8">
    <source>
        <dbReference type="ARBA" id="ARBA00023136"/>
    </source>
</evidence>
<dbReference type="OrthoDB" id="14252at2759"/>
<gene>
    <name evidence="13" type="primary">LOC115463531</name>
</gene>
<comment type="subcellular location">
    <subcellularLocation>
        <location evidence="1">Mitochondrion membrane</location>
        <topology evidence="1">Multi-pass membrane protein</topology>
    </subcellularLocation>
</comment>
<dbReference type="GO" id="GO:1902603">
    <property type="term" value="P:carnitine transmembrane transport"/>
    <property type="evidence" value="ECO:0007669"/>
    <property type="project" value="TreeGrafter"/>
</dbReference>
<keyword evidence="8 9" id="KW-0472">Membrane</keyword>
<dbReference type="Gene3D" id="1.50.40.10">
    <property type="entry name" value="Mitochondrial carrier domain"/>
    <property type="match status" value="2"/>
</dbReference>
<dbReference type="InterPro" id="IPR018108">
    <property type="entry name" value="MCP_transmembrane"/>
</dbReference>
<evidence type="ECO:0000313" key="13">
    <source>
        <dbReference type="RefSeq" id="XP_030049999.1"/>
    </source>
</evidence>
<dbReference type="PRINTS" id="PR00926">
    <property type="entry name" value="MITOCARRIER"/>
</dbReference>
<dbReference type="Pfam" id="PF00153">
    <property type="entry name" value="Mito_carr"/>
    <property type="match status" value="3"/>
</dbReference>
<feature type="repeat" description="Solcar" evidence="9">
    <location>
        <begin position="24"/>
        <end position="115"/>
    </location>
</feature>
<dbReference type="KEGG" id="muo:115463531"/>
<evidence type="ECO:0000313" key="12">
    <source>
        <dbReference type="Proteomes" id="UP000515156"/>
    </source>
</evidence>
<keyword evidence="5" id="KW-0677">Repeat</keyword>
<evidence type="ECO:0000256" key="9">
    <source>
        <dbReference type="PROSITE-ProRule" id="PRU00282"/>
    </source>
</evidence>
<name>A0A6P7XI90_9AMPH</name>
<feature type="transmembrane region" description="Helical" evidence="11">
    <location>
        <begin position="292"/>
        <end position="313"/>
    </location>
</feature>
<evidence type="ECO:0000256" key="11">
    <source>
        <dbReference type="SAM" id="Phobius"/>
    </source>
</evidence>
<sequence>MISLIQPRSFNLLEMAQKQTAEKISPFKNFLAGGVGGICLTVAGQPLDTIKVNMQTQKKPHPGQTLLYKSTLDCFLKITASQGLRGLYKGMGAPLAGITPTMALTFFGYGLGKRLQQKSPNDGLTLPQVFAAGMMAGVFSTTILAPLERVKCLLQVQANSAICKYAGPVDCMCQLYTESGVQGVYKGTLLTLLRDVPATGVYFMTYEWLKASFTPEGKSISDLSALRILTAGGLAGICNWVVAIPVDVLKSRFQTAAEGVYGGFMDVLREVLREEGPQGLYKGFTAAMLRAFPANAACFFGFEVALAFLHWMLPDK</sequence>
<evidence type="ECO:0000256" key="5">
    <source>
        <dbReference type="ARBA" id="ARBA00022737"/>
    </source>
</evidence>
<dbReference type="AlphaFoldDB" id="A0A6P7XI90"/>
<accession>A0A6P7XI90</accession>
<protein>
    <submittedName>
        <fullName evidence="13">Mitochondrial carnitine/acylcarnitine carrier protein-like</fullName>
    </submittedName>
</protein>
<dbReference type="GeneID" id="115463531"/>
<evidence type="ECO:0000256" key="2">
    <source>
        <dbReference type="ARBA" id="ARBA00006375"/>
    </source>
</evidence>
<dbReference type="RefSeq" id="XP_030049999.1">
    <property type="nucleotide sequence ID" value="XM_030194139.1"/>
</dbReference>
<evidence type="ECO:0000256" key="3">
    <source>
        <dbReference type="ARBA" id="ARBA00022448"/>
    </source>
</evidence>
<feature type="repeat" description="Solcar" evidence="9">
    <location>
        <begin position="124"/>
        <end position="212"/>
    </location>
</feature>
<feature type="transmembrane region" description="Helical" evidence="11">
    <location>
        <begin position="87"/>
        <end position="109"/>
    </location>
</feature>
<feature type="transmembrane region" description="Helical" evidence="11">
    <location>
        <begin position="129"/>
        <end position="147"/>
    </location>
</feature>
<dbReference type="InterPro" id="IPR023395">
    <property type="entry name" value="MCP_dom_sf"/>
</dbReference>
<dbReference type="PANTHER" id="PTHR45624:SF23">
    <property type="entry name" value="MITOCHONDRIAL CARNITINE_ACYLCARNITINE CARRIER PROTEIN ISOFORM X1"/>
    <property type="match status" value="1"/>
</dbReference>
<dbReference type="GO" id="GO:0006839">
    <property type="term" value="P:mitochondrial transport"/>
    <property type="evidence" value="ECO:0007669"/>
    <property type="project" value="TreeGrafter"/>
</dbReference>
<keyword evidence="4 9" id="KW-0812">Transmembrane</keyword>
<dbReference type="InParanoid" id="A0A6P7XI90"/>
<feature type="repeat" description="Solcar" evidence="9">
    <location>
        <begin position="223"/>
        <end position="308"/>
    </location>
</feature>
<dbReference type="InterPro" id="IPR050567">
    <property type="entry name" value="Mitochondrial_Carrier"/>
</dbReference>
<evidence type="ECO:0000256" key="10">
    <source>
        <dbReference type="RuleBase" id="RU000488"/>
    </source>
</evidence>
<dbReference type="PANTHER" id="PTHR45624">
    <property type="entry name" value="MITOCHONDRIAL BASIC AMINO ACIDS TRANSPORTER-RELATED"/>
    <property type="match status" value="1"/>
</dbReference>
<dbReference type="GO" id="GO:0015227">
    <property type="term" value="F:O-acyl-L-carnitine transmembrane transporter activity"/>
    <property type="evidence" value="ECO:0007669"/>
    <property type="project" value="TreeGrafter"/>
</dbReference>
<evidence type="ECO:0000256" key="6">
    <source>
        <dbReference type="ARBA" id="ARBA00022989"/>
    </source>
</evidence>
<reference evidence="13" key="1">
    <citation type="submission" date="2025-08" db="UniProtKB">
        <authorList>
            <consortium name="RefSeq"/>
        </authorList>
    </citation>
    <scope>IDENTIFICATION</scope>
</reference>
<evidence type="ECO:0000256" key="4">
    <source>
        <dbReference type="ARBA" id="ARBA00022692"/>
    </source>
</evidence>